<dbReference type="AlphaFoldDB" id="U5N700"/>
<dbReference type="Gene3D" id="3.30.2290.10">
    <property type="entry name" value="PmbA/TldD superfamily"/>
    <property type="match status" value="1"/>
</dbReference>
<keyword evidence="6" id="KW-1185">Reference proteome</keyword>
<dbReference type="NCBIfam" id="NF008268">
    <property type="entry name" value="PRK11040.1"/>
    <property type="match status" value="1"/>
</dbReference>
<feature type="domain" description="Metalloprotease TldD/E N-terminal" evidence="2">
    <location>
        <begin position="51"/>
        <end position="115"/>
    </location>
</feature>
<dbReference type="PANTHER" id="PTHR43421:SF1">
    <property type="entry name" value="METALLOPROTEASE PMBA"/>
    <property type="match status" value="1"/>
</dbReference>
<organism evidence="5 6">
    <name type="scientific">Candidatus Symbiobacter mobilis CR</name>
    <dbReference type="NCBI Taxonomy" id="946483"/>
    <lineage>
        <taxon>Bacteria</taxon>
        <taxon>Pseudomonadati</taxon>
        <taxon>Pseudomonadota</taxon>
        <taxon>Betaproteobacteria</taxon>
        <taxon>Burkholderiales</taxon>
        <taxon>Comamonadaceae</taxon>
    </lineage>
</organism>
<dbReference type="OrthoDB" id="9803618at2"/>
<dbReference type="STRING" id="946483.Cenrod_1068"/>
<name>U5N700_9BURK</name>
<evidence type="ECO:0000313" key="5">
    <source>
        <dbReference type="EMBL" id="AGX87162.1"/>
    </source>
</evidence>
<dbReference type="Pfam" id="PF01523">
    <property type="entry name" value="PmbA_TldD_1st"/>
    <property type="match status" value="1"/>
</dbReference>
<evidence type="ECO:0000256" key="1">
    <source>
        <dbReference type="ARBA" id="ARBA00005836"/>
    </source>
</evidence>
<dbReference type="InterPro" id="IPR036059">
    <property type="entry name" value="TldD/PmbA_sf"/>
</dbReference>
<proteinExistence type="inferred from homology"/>
<protein>
    <submittedName>
        <fullName evidence="5">PmbA protein</fullName>
    </submittedName>
</protein>
<dbReference type="InterPro" id="IPR002510">
    <property type="entry name" value="Metalloprtase-TldD/E_N"/>
</dbReference>
<dbReference type="Proteomes" id="UP000017184">
    <property type="component" value="Chromosome"/>
</dbReference>
<dbReference type="InterPro" id="IPR047657">
    <property type="entry name" value="PmbA"/>
</dbReference>
<evidence type="ECO:0000259" key="4">
    <source>
        <dbReference type="Pfam" id="PF19290"/>
    </source>
</evidence>
<feature type="domain" description="Metalloprotease TldD/E C-terminal" evidence="3">
    <location>
        <begin position="260"/>
        <end position="471"/>
    </location>
</feature>
<dbReference type="Pfam" id="PF19290">
    <property type="entry name" value="PmbA_TldD_2nd"/>
    <property type="match status" value="1"/>
</dbReference>
<dbReference type="InterPro" id="IPR045569">
    <property type="entry name" value="Metalloprtase-TldD/E_C"/>
</dbReference>
<feature type="domain" description="Metalloprotease TldD/E central" evidence="4">
    <location>
        <begin position="147"/>
        <end position="252"/>
    </location>
</feature>
<gene>
    <name evidence="5" type="primary">pmbA</name>
    <name evidence="5" type="ORF">Cenrod_1068</name>
</gene>
<dbReference type="RefSeq" id="WP_022771980.1">
    <property type="nucleotide sequence ID" value="NC_022576.1"/>
</dbReference>
<dbReference type="HOGENOM" id="CLU_026425_0_0_4"/>
<dbReference type="GO" id="GO:0005829">
    <property type="term" value="C:cytosol"/>
    <property type="evidence" value="ECO:0007669"/>
    <property type="project" value="TreeGrafter"/>
</dbReference>
<dbReference type="GO" id="GO:0008237">
    <property type="term" value="F:metallopeptidase activity"/>
    <property type="evidence" value="ECO:0007669"/>
    <property type="project" value="InterPro"/>
</dbReference>
<evidence type="ECO:0000259" key="3">
    <source>
        <dbReference type="Pfam" id="PF19289"/>
    </source>
</evidence>
<evidence type="ECO:0000259" key="2">
    <source>
        <dbReference type="Pfam" id="PF01523"/>
    </source>
</evidence>
<evidence type="ECO:0000313" key="6">
    <source>
        <dbReference type="Proteomes" id="UP000017184"/>
    </source>
</evidence>
<sequence>MHSSQTPISAHPPASDPVLDGASGFVYDRAALEGAVDFALDHAARLGCSDASAYASESCGLEVSVRNTELESVERSRDKSLGVTVYVGHRSGHASTTDLAAAAIARTVQAAFDIARFTAEDPCAALPDLADVVLPAQQRGDLELFFPWLMSTTDATELALHAERAALELDPRITNSEGGSVAIGQSQFFHAHTHGFRGGYASSMHSVFVGVIAGADDAMQRDGWSCTRRHPLDLESPESIGRRAAERALGRLGARKLATTECPVLFEAPVAVGLIGHFVQAVSGGALYRRSSFLLDALGQRVFPEHIDIAEDPFLPRGRGSVPFDAEGVRVQPRNVVEAGTVQGYFLGSYSARKLGMRTTGNAGGSHNLRLYSRNTTPGDSLEAMLERLGTGLFVTELLGSGVNPVTGDYSRGACGYWVERGRIAFPVHEVTIAGNLRTMYQELVAVGADAYTLGAKTTGSILLRSMKVAGA</sequence>
<dbReference type="SUPFAM" id="SSF111283">
    <property type="entry name" value="Putative modulator of DNA gyrase, PmbA/TldD"/>
    <property type="match status" value="1"/>
</dbReference>
<dbReference type="InterPro" id="IPR035068">
    <property type="entry name" value="TldD/PmbA_N"/>
</dbReference>
<dbReference type="eggNOG" id="COG0312">
    <property type="taxonomic scope" value="Bacteria"/>
</dbReference>
<dbReference type="KEGG" id="cbx:Cenrod_1068"/>
<dbReference type="PATRIC" id="fig|946483.4.peg.1072"/>
<accession>U5N700</accession>
<dbReference type="InterPro" id="IPR045570">
    <property type="entry name" value="Metalloprtase-TldD/E_cen_dom"/>
</dbReference>
<dbReference type="GO" id="GO:0006508">
    <property type="term" value="P:proteolysis"/>
    <property type="evidence" value="ECO:0007669"/>
    <property type="project" value="InterPro"/>
</dbReference>
<reference evidence="5 6" key="1">
    <citation type="journal article" date="2013" name="Genome Biol.">
        <title>Genomic analysis reveals key aspects of prokaryotic symbiosis in the phototrophic consortium "Chlorochromatium aggregatum".</title>
        <authorList>
            <person name="Liu Z."/>
            <person name="Muller J."/>
            <person name="Li T."/>
            <person name="Alvey R.M."/>
            <person name="Vogl K."/>
            <person name="Frigaard N.U."/>
            <person name="Rockwell N.C."/>
            <person name="Boyd E.S."/>
            <person name="Tomsho L.P."/>
            <person name="Schuster S.C."/>
            <person name="Henke P."/>
            <person name="Rohde M."/>
            <person name="Overmann J."/>
            <person name="Bryant D.A."/>
        </authorList>
    </citation>
    <scope>NUCLEOTIDE SEQUENCE [LARGE SCALE GENOMIC DNA]</scope>
    <source>
        <strain evidence="5">CR</strain>
    </source>
</reference>
<comment type="similarity">
    <text evidence="1">Belongs to the peptidase U62 family.</text>
</comment>
<dbReference type="EMBL" id="CP004885">
    <property type="protein sequence ID" value="AGX87162.1"/>
    <property type="molecule type" value="Genomic_DNA"/>
</dbReference>
<dbReference type="PANTHER" id="PTHR43421">
    <property type="entry name" value="METALLOPROTEASE PMBA"/>
    <property type="match status" value="1"/>
</dbReference>
<dbReference type="Pfam" id="PF19289">
    <property type="entry name" value="PmbA_TldD_3rd"/>
    <property type="match status" value="1"/>
</dbReference>